<dbReference type="OrthoDB" id="416741at2759"/>
<evidence type="ECO:0000313" key="13">
    <source>
        <dbReference type="EMBL" id="PHT35394.1"/>
    </source>
</evidence>
<dbReference type="SUPFAM" id="SSF54768">
    <property type="entry name" value="dsRNA-binding domain-like"/>
    <property type="match status" value="2"/>
</dbReference>
<dbReference type="EMBL" id="MLFT02000010">
    <property type="protein sequence ID" value="PHT35394.1"/>
    <property type="molecule type" value="Genomic_DNA"/>
</dbReference>
<evidence type="ECO:0000256" key="2">
    <source>
        <dbReference type="ARBA" id="ARBA00001946"/>
    </source>
</evidence>
<dbReference type="PROSITE" id="PS50142">
    <property type="entry name" value="RNASE_3_2"/>
    <property type="match status" value="1"/>
</dbReference>
<evidence type="ECO:0000256" key="7">
    <source>
        <dbReference type="ARBA" id="ARBA00022842"/>
    </source>
</evidence>
<evidence type="ECO:0000313" key="14">
    <source>
        <dbReference type="Proteomes" id="UP000224567"/>
    </source>
</evidence>
<dbReference type="Gene3D" id="3.30.160.20">
    <property type="match status" value="2"/>
</dbReference>
<keyword evidence="14" id="KW-1185">Reference proteome</keyword>
<name>A0A2G2VQZ4_CAPBA</name>
<keyword evidence="8 9" id="KW-0694">RNA-binding</keyword>
<evidence type="ECO:0000256" key="1">
    <source>
        <dbReference type="ARBA" id="ARBA00001936"/>
    </source>
</evidence>
<evidence type="ECO:0000259" key="12">
    <source>
        <dbReference type="PROSITE" id="PS50142"/>
    </source>
</evidence>
<feature type="domain" description="DRBM" evidence="11">
    <location>
        <begin position="316"/>
        <end position="389"/>
    </location>
</feature>
<dbReference type="PROSITE" id="PS50137">
    <property type="entry name" value="DS_RBD"/>
    <property type="match status" value="2"/>
</dbReference>
<dbReference type="STRING" id="33114.A0A2G2VQZ4"/>
<dbReference type="InterPro" id="IPR014720">
    <property type="entry name" value="dsRBD_dom"/>
</dbReference>
<dbReference type="SMART" id="SM00535">
    <property type="entry name" value="RIBOc"/>
    <property type="match status" value="1"/>
</dbReference>
<dbReference type="SMART" id="SM00358">
    <property type="entry name" value="DSRM"/>
    <property type="match status" value="2"/>
</dbReference>
<dbReference type="InterPro" id="IPR000999">
    <property type="entry name" value="RNase_III_dom"/>
</dbReference>
<evidence type="ECO:0000259" key="11">
    <source>
        <dbReference type="PROSITE" id="PS50137"/>
    </source>
</evidence>
<feature type="domain" description="RNase III" evidence="12">
    <location>
        <begin position="27"/>
        <end position="171"/>
    </location>
</feature>
<evidence type="ECO:0000256" key="10">
    <source>
        <dbReference type="SAM" id="MobiDB-lite"/>
    </source>
</evidence>
<comment type="cofactor">
    <cofactor evidence="1">
        <name>Mn(2+)</name>
        <dbReference type="ChEBI" id="CHEBI:29035"/>
    </cofactor>
</comment>
<dbReference type="GO" id="GO:0005634">
    <property type="term" value="C:nucleus"/>
    <property type="evidence" value="ECO:0007669"/>
    <property type="project" value="TreeGrafter"/>
</dbReference>
<reference evidence="14" key="2">
    <citation type="journal article" date="2017" name="J. Anim. Genet.">
        <title>Multiple reference genome sequences of hot pepper reveal the massive evolution of plant disease resistance genes by retroduplication.</title>
        <authorList>
            <person name="Kim S."/>
            <person name="Park J."/>
            <person name="Yeom S.-I."/>
            <person name="Kim Y.-M."/>
            <person name="Seo E."/>
            <person name="Kim K.-T."/>
            <person name="Kim M.-S."/>
            <person name="Lee J.M."/>
            <person name="Cheong K."/>
            <person name="Shin H.-S."/>
            <person name="Kim S.-B."/>
            <person name="Han K."/>
            <person name="Lee J."/>
            <person name="Park M."/>
            <person name="Lee H.-A."/>
            <person name="Lee H.-Y."/>
            <person name="Lee Y."/>
            <person name="Oh S."/>
            <person name="Lee J.H."/>
            <person name="Choi E."/>
            <person name="Choi E."/>
            <person name="Lee S.E."/>
            <person name="Jeon J."/>
            <person name="Kim H."/>
            <person name="Choi G."/>
            <person name="Song H."/>
            <person name="Lee J."/>
            <person name="Lee S.-C."/>
            <person name="Kwon J.-K."/>
            <person name="Lee H.-Y."/>
            <person name="Koo N."/>
            <person name="Hong Y."/>
            <person name="Kim R.W."/>
            <person name="Kang W.-H."/>
            <person name="Huh J.H."/>
            <person name="Kang B.-C."/>
            <person name="Yang T.-J."/>
            <person name="Lee Y.-H."/>
            <person name="Bennetzen J.L."/>
            <person name="Choi D."/>
        </authorList>
    </citation>
    <scope>NUCLEOTIDE SEQUENCE [LARGE SCALE GENOMIC DNA]</scope>
    <source>
        <strain evidence="14">cv. PBC81</strain>
    </source>
</reference>
<feature type="region of interest" description="Disordered" evidence="10">
    <location>
        <begin position="1"/>
        <end position="22"/>
    </location>
</feature>
<keyword evidence="7" id="KW-0460">Magnesium</keyword>
<evidence type="ECO:0000256" key="4">
    <source>
        <dbReference type="ARBA" id="ARBA00022723"/>
    </source>
</evidence>
<dbReference type="CDD" id="cd10845">
    <property type="entry name" value="DSRM_RNAse_III_family"/>
    <property type="match status" value="1"/>
</dbReference>
<protein>
    <submittedName>
        <fullName evidence="13">Uncharacterized protein</fullName>
    </submittedName>
</protein>
<dbReference type="CDD" id="cd00593">
    <property type="entry name" value="RIBOc"/>
    <property type="match status" value="1"/>
</dbReference>
<comment type="caution">
    <text evidence="13">The sequence shown here is derived from an EMBL/GenBank/DDBJ whole genome shotgun (WGS) entry which is preliminary data.</text>
</comment>
<evidence type="ECO:0000256" key="3">
    <source>
        <dbReference type="ARBA" id="ARBA00022722"/>
    </source>
</evidence>
<dbReference type="PANTHER" id="PTHR14950">
    <property type="entry name" value="DICER-RELATED"/>
    <property type="match status" value="1"/>
</dbReference>
<dbReference type="Gene3D" id="1.10.1520.10">
    <property type="entry name" value="Ribonuclease III domain"/>
    <property type="match status" value="1"/>
</dbReference>
<dbReference type="GO" id="GO:0046872">
    <property type="term" value="F:metal ion binding"/>
    <property type="evidence" value="ECO:0007669"/>
    <property type="project" value="UniProtKB-KW"/>
</dbReference>
<dbReference type="GO" id="GO:0005737">
    <property type="term" value="C:cytoplasm"/>
    <property type="evidence" value="ECO:0007669"/>
    <property type="project" value="TreeGrafter"/>
</dbReference>
<reference evidence="13 14" key="1">
    <citation type="journal article" date="2017" name="Genome Biol.">
        <title>New reference genome sequences of hot pepper reveal the massive evolution of plant disease-resistance genes by retroduplication.</title>
        <authorList>
            <person name="Kim S."/>
            <person name="Park J."/>
            <person name="Yeom S.I."/>
            <person name="Kim Y.M."/>
            <person name="Seo E."/>
            <person name="Kim K.T."/>
            <person name="Kim M.S."/>
            <person name="Lee J.M."/>
            <person name="Cheong K."/>
            <person name="Shin H.S."/>
            <person name="Kim S.B."/>
            <person name="Han K."/>
            <person name="Lee J."/>
            <person name="Park M."/>
            <person name="Lee H.A."/>
            <person name="Lee H.Y."/>
            <person name="Lee Y."/>
            <person name="Oh S."/>
            <person name="Lee J.H."/>
            <person name="Choi E."/>
            <person name="Choi E."/>
            <person name="Lee S.E."/>
            <person name="Jeon J."/>
            <person name="Kim H."/>
            <person name="Choi G."/>
            <person name="Song H."/>
            <person name="Lee J."/>
            <person name="Lee S.C."/>
            <person name="Kwon J.K."/>
            <person name="Lee H.Y."/>
            <person name="Koo N."/>
            <person name="Hong Y."/>
            <person name="Kim R.W."/>
            <person name="Kang W.H."/>
            <person name="Huh J.H."/>
            <person name="Kang B.C."/>
            <person name="Yang T.J."/>
            <person name="Lee Y.H."/>
            <person name="Bennetzen J.L."/>
            <person name="Choi D."/>
        </authorList>
    </citation>
    <scope>NUCLEOTIDE SEQUENCE [LARGE SCALE GENOMIC DNA]</scope>
    <source>
        <strain evidence="14">cv. PBC81</strain>
    </source>
</reference>
<dbReference type="InterPro" id="IPR036389">
    <property type="entry name" value="RNase_III_sf"/>
</dbReference>
<feature type="domain" description="DRBM" evidence="11">
    <location>
        <begin position="186"/>
        <end position="262"/>
    </location>
</feature>
<evidence type="ECO:0000256" key="8">
    <source>
        <dbReference type="ARBA" id="ARBA00022884"/>
    </source>
</evidence>
<dbReference type="FunFam" id="1.10.1520.10:FF:000004">
    <property type="entry name" value="Endoribonuclease dicer-like 1"/>
    <property type="match status" value="1"/>
</dbReference>
<keyword evidence="5" id="KW-0255">Endonuclease</keyword>
<dbReference type="GO" id="GO:0004525">
    <property type="term" value="F:ribonuclease III activity"/>
    <property type="evidence" value="ECO:0007669"/>
    <property type="project" value="InterPro"/>
</dbReference>
<keyword evidence="4" id="KW-0479">Metal-binding</keyword>
<gene>
    <name evidence="13" type="ORF">CQW23_23094</name>
</gene>
<dbReference type="GO" id="GO:0003723">
    <property type="term" value="F:RNA binding"/>
    <property type="evidence" value="ECO:0007669"/>
    <property type="project" value="UniProtKB-UniRule"/>
</dbReference>
<dbReference type="AlphaFoldDB" id="A0A2G2VQZ4"/>
<dbReference type="Pfam" id="PF00035">
    <property type="entry name" value="dsrm"/>
    <property type="match status" value="2"/>
</dbReference>
<comment type="cofactor">
    <cofactor evidence="2">
        <name>Mg(2+)</name>
        <dbReference type="ChEBI" id="CHEBI:18420"/>
    </cofactor>
</comment>
<evidence type="ECO:0000256" key="5">
    <source>
        <dbReference type="ARBA" id="ARBA00022759"/>
    </source>
</evidence>
<dbReference type="GO" id="GO:0030422">
    <property type="term" value="P:siRNA processing"/>
    <property type="evidence" value="ECO:0007669"/>
    <property type="project" value="TreeGrafter"/>
</dbReference>
<keyword evidence="3" id="KW-0540">Nuclease</keyword>
<organism evidence="13 14">
    <name type="scientific">Capsicum baccatum</name>
    <name type="common">Peruvian pepper</name>
    <dbReference type="NCBI Taxonomy" id="33114"/>
    <lineage>
        <taxon>Eukaryota</taxon>
        <taxon>Viridiplantae</taxon>
        <taxon>Streptophyta</taxon>
        <taxon>Embryophyta</taxon>
        <taxon>Tracheophyta</taxon>
        <taxon>Spermatophyta</taxon>
        <taxon>Magnoliopsida</taxon>
        <taxon>eudicotyledons</taxon>
        <taxon>Gunneridae</taxon>
        <taxon>Pentapetalae</taxon>
        <taxon>asterids</taxon>
        <taxon>lamiids</taxon>
        <taxon>Solanales</taxon>
        <taxon>Solanaceae</taxon>
        <taxon>Solanoideae</taxon>
        <taxon>Capsiceae</taxon>
        <taxon>Capsicum</taxon>
    </lineage>
</organism>
<evidence type="ECO:0000256" key="6">
    <source>
        <dbReference type="ARBA" id="ARBA00022801"/>
    </source>
</evidence>
<sequence>MQSPENRAILTGETRFPPSPAEEETTKTAMEQLLKYQFKNRKLLEEALTHSSYPNSSSINYQRLAFIGDASLSLAISSYFFVTYPEIDCGKLTDLRAVNVSTEKLARVAVRHGLYNYLRRDSAVLDEKVKEFVIAVKQEEDMEFHGGMIKAPKVLADIVESVMGAVFLDCGFDVNAFWVIFRGLLEPIIMLNMLEEQPQPVTMLFGLCKKDGKQVDVEHRKEGEKNIASVYLDGQFIASASSEHKENAKLQVAKAALKELYYNPYDKMDVESVPLQRKRRNAESIPFQKKQMDVESIPFQKKKMDVEFDQTKESEGAKQKLNELCQREKWPKPTYRVEKEIGPAHDRRFICSVQIVIAEGMLFLMGDEKSRVKDAENSAALAMIRSLQESKFSYT</sequence>
<dbReference type="Pfam" id="PF14622">
    <property type="entry name" value="Ribonucleas_3_3"/>
    <property type="match status" value="1"/>
</dbReference>
<dbReference type="SUPFAM" id="SSF69065">
    <property type="entry name" value="RNase III domain-like"/>
    <property type="match status" value="1"/>
</dbReference>
<keyword evidence="6" id="KW-0378">Hydrolase</keyword>
<dbReference type="PANTHER" id="PTHR14950:SF66">
    <property type="entry name" value="RIBONUCLEASE 3-LIKE PROTEIN 2"/>
    <property type="match status" value="1"/>
</dbReference>
<proteinExistence type="predicted"/>
<accession>A0A2G2VQZ4</accession>
<evidence type="ECO:0000256" key="9">
    <source>
        <dbReference type="PROSITE-ProRule" id="PRU00266"/>
    </source>
</evidence>
<dbReference type="Proteomes" id="UP000224567">
    <property type="component" value="Unassembled WGS sequence"/>
</dbReference>